<protein>
    <submittedName>
        <fullName evidence="1">Uncharacterized protein</fullName>
    </submittedName>
</protein>
<dbReference type="AlphaFoldDB" id="L7W7Y0"/>
<proteinExistence type="predicted"/>
<dbReference type="EMBL" id="CP001397">
    <property type="protein sequence ID" value="AGC75891.1"/>
    <property type="molecule type" value="Genomic_DNA"/>
</dbReference>
<dbReference type="Proteomes" id="UP000011173">
    <property type="component" value="Chromosome"/>
</dbReference>
<gene>
    <name evidence="1" type="ordered locus">DDD_0765</name>
</gene>
<accession>L7W7Y0</accession>
<reference evidence="1 2" key="1">
    <citation type="journal article" date="2013" name="Genome Biol. Evol.">
        <title>Genomic makeup of the marine flavobacterium Nonlabens (Donghaeana) dokdonensis DSW-6 and identification of a novel class of rhodopsins.</title>
        <authorList>
            <person name="Kwon S.K."/>
            <person name="Kim B.K."/>
            <person name="Song J.Y."/>
            <person name="Kwak M.J."/>
            <person name="Lee C.H."/>
            <person name="Yoon J.H."/>
            <person name="Oh T.K."/>
            <person name="Kim J.F."/>
        </authorList>
    </citation>
    <scope>NUCLEOTIDE SEQUENCE [LARGE SCALE GENOMIC DNA]</scope>
    <source>
        <strain evidence="2">DSM 17205 / KCTC 12402 / DSW-6</strain>
    </source>
</reference>
<dbReference type="HOGENOM" id="CLU_3101479_0_0_10"/>
<name>L7W7Y0_NONDD</name>
<sequence length="51" mass="6109">MILLIFISIIFILVSFIPLSRKRDFQNKIFLRLISRCIITLSCLLRFKTSY</sequence>
<organism evidence="1 2">
    <name type="scientific">Nonlabens dokdonensis (strain DSM 17205 / KCTC 12402 / DSW-6)</name>
    <name type="common">Donghaeana dokdonensis</name>
    <dbReference type="NCBI Taxonomy" id="592029"/>
    <lineage>
        <taxon>Bacteria</taxon>
        <taxon>Pseudomonadati</taxon>
        <taxon>Bacteroidota</taxon>
        <taxon>Flavobacteriia</taxon>
        <taxon>Flavobacteriales</taxon>
        <taxon>Flavobacteriaceae</taxon>
        <taxon>Nonlabens</taxon>
    </lineage>
</organism>
<evidence type="ECO:0000313" key="2">
    <source>
        <dbReference type="Proteomes" id="UP000011173"/>
    </source>
</evidence>
<dbReference type="KEGG" id="ndo:DDD_0765"/>
<evidence type="ECO:0000313" key="1">
    <source>
        <dbReference type="EMBL" id="AGC75891.1"/>
    </source>
</evidence>